<dbReference type="OrthoDB" id="5119225at2"/>
<sequence length="194" mass="20295">MEGSAGQAGLGGLLQEGHRGAELHRQRDDADLRAHQGAGAVVTAPATTASTRGELAFGLVLVALGVVALTQVRAIAGNEGWAVSGPRFVPLLVCAAWVLLSVVYVVQVFRRLGGSGEFDRTAALLMATLIGYAYVVIPLGYVLSTAVSFVLTARILGSRKVVRDVVAGVVMALVVYFAFTELLSIRLPRGVLPL</sequence>
<accession>A0A563EXX3</accession>
<dbReference type="InterPro" id="IPR009936">
    <property type="entry name" value="DUF1468"/>
</dbReference>
<reference evidence="3 4" key="1">
    <citation type="submission" date="2019-07" db="EMBL/GenBank/DDBJ databases">
        <title>Lentzea xizangensis sp. nov., isolated from Qinghai-Tibetan Plateau Soils.</title>
        <authorList>
            <person name="Huang J."/>
        </authorList>
    </citation>
    <scope>NUCLEOTIDE SEQUENCE [LARGE SCALE GENOMIC DNA]</scope>
    <source>
        <strain evidence="3 4">FXJ1.1311</strain>
    </source>
</reference>
<keyword evidence="1" id="KW-0812">Transmembrane</keyword>
<name>A0A563EXX3_9PSEU</name>
<feature type="transmembrane region" description="Helical" evidence="1">
    <location>
        <begin position="129"/>
        <end position="153"/>
    </location>
</feature>
<dbReference type="AlphaFoldDB" id="A0A563EXX3"/>
<keyword evidence="4" id="KW-1185">Reference proteome</keyword>
<feature type="transmembrane region" description="Helical" evidence="1">
    <location>
        <begin position="55"/>
        <end position="76"/>
    </location>
</feature>
<evidence type="ECO:0000313" key="3">
    <source>
        <dbReference type="EMBL" id="TWP52577.1"/>
    </source>
</evidence>
<evidence type="ECO:0000256" key="1">
    <source>
        <dbReference type="SAM" id="Phobius"/>
    </source>
</evidence>
<evidence type="ECO:0000259" key="2">
    <source>
        <dbReference type="Pfam" id="PF07331"/>
    </source>
</evidence>
<dbReference type="EMBL" id="VOBR01000005">
    <property type="protein sequence ID" value="TWP52577.1"/>
    <property type="molecule type" value="Genomic_DNA"/>
</dbReference>
<keyword evidence="1" id="KW-1133">Transmembrane helix</keyword>
<feature type="domain" description="DUF1468" evidence="2">
    <location>
        <begin position="56"/>
        <end position="188"/>
    </location>
</feature>
<dbReference type="Pfam" id="PF07331">
    <property type="entry name" value="TctB"/>
    <property type="match status" value="1"/>
</dbReference>
<feature type="transmembrane region" description="Helical" evidence="1">
    <location>
        <begin position="88"/>
        <end position="109"/>
    </location>
</feature>
<gene>
    <name evidence="3" type="ORF">FKR81_09675</name>
</gene>
<comment type="caution">
    <text evidence="3">The sequence shown here is derived from an EMBL/GenBank/DDBJ whole genome shotgun (WGS) entry which is preliminary data.</text>
</comment>
<proteinExistence type="predicted"/>
<organism evidence="3 4">
    <name type="scientific">Lentzea tibetensis</name>
    <dbReference type="NCBI Taxonomy" id="2591470"/>
    <lineage>
        <taxon>Bacteria</taxon>
        <taxon>Bacillati</taxon>
        <taxon>Actinomycetota</taxon>
        <taxon>Actinomycetes</taxon>
        <taxon>Pseudonocardiales</taxon>
        <taxon>Pseudonocardiaceae</taxon>
        <taxon>Lentzea</taxon>
    </lineage>
</organism>
<dbReference type="Proteomes" id="UP000316639">
    <property type="component" value="Unassembled WGS sequence"/>
</dbReference>
<feature type="transmembrane region" description="Helical" evidence="1">
    <location>
        <begin position="165"/>
        <end position="185"/>
    </location>
</feature>
<evidence type="ECO:0000313" key="4">
    <source>
        <dbReference type="Proteomes" id="UP000316639"/>
    </source>
</evidence>
<keyword evidence="1" id="KW-0472">Membrane</keyword>
<protein>
    <submittedName>
        <fullName evidence="3">Tripartite tricarboxylate transporter TctB family protein</fullName>
    </submittedName>
</protein>